<dbReference type="InterPro" id="IPR023430">
    <property type="entry name" value="Pept_HybD-like_dom_sf"/>
</dbReference>
<dbReference type="Gene3D" id="3.40.50.1450">
    <property type="entry name" value="HybD-like"/>
    <property type="match status" value="1"/>
</dbReference>
<evidence type="ECO:0000256" key="1">
    <source>
        <dbReference type="ARBA" id="ARBA00006814"/>
    </source>
</evidence>
<keyword evidence="4" id="KW-0479">Metal-binding</keyword>
<dbReference type="SUPFAM" id="SSF53163">
    <property type="entry name" value="HybD-like"/>
    <property type="match status" value="1"/>
</dbReference>
<evidence type="ECO:0000313" key="8">
    <source>
        <dbReference type="Proteomes" id="UP000198661"/>
    </source>
</evidence>
<organism evidence="7 8">
    <name type="scientific">Planifilum fulgidum</name>
    <dbReference type="NCBI Taxonomy" id="201973"/>
    <lineage>
        <taxon>Bacteria</taxon>
        <taxon>Bacillati</taxon>
        <taxon>Bacillota</taxon>
        <taxon>Bacilli</taxon>
        <taxon>Bacillales</taxon>
        <taxon>Thermoactinomycetaceae</taxon>
        <taxon>Planifilum</taxon>
    </lineage>
</organism>
<dbReference type="EMBL" id="FOOK01000021">
    <property type="protein sequence ID" value="SFG22441.1"/>
    <property type="molecule type" value="Genomic_DNA"/>
</dbReference>
<evidence type="ECO:0000256" key="6">
    <source>
        <dbReference type="ARBA" id="ARBA00022801"/>
    </source>
</evidence>
<dbReference type="PRINTS" id="PR00446">
    <property type="entry name" value="HYDRGNUPTAKE"/>
</dbReference>
<proteinExistence type="inferred from homology"/>
<dbReference type="PANTHER" id="PTHR30302:SF1">
    <property type="entry name" value="HYDROGENASE 2 MATURATION PROTEASE"/>
    <property type="match status" value="1"/>
</dbReference>
<dbReference type="GO" id="GO:0016485">
    <property type="term" value="P:protein processing"/>
    <property type="evidence" value="ECO:0007669"/>
    <property type="project" value="TreeGrafter"/>
</dbReference>
<gene>
    <name evidence="7" type="ORF">SAMN04488025_12148</name>
</gene>
<dbReference type="GO" id="GO:0004190">
    <property type="term" value="F:aspartic-type endopeptidase activity"/>
    <property type="evidence" value="ECO:0007669"/>
    <property type="project" value="UniProtKB-KW"/>
</dbReference>
<keyword evidence="6" id="KW-0378">Hydrolase</keyword>
<dbReference type="PANTHER" id="PTHR30302">
    <property type="entry name" value="HYDROGENASE 1 MATURATION PROTEASE"/>
    <property type="match status" value="1"/>
</dbReference>
<keyword evidence="3 7" id="KW-0645">Protease</keyword>
<dbReference type="NCBIfam" id="TIGR00072">
    <property type="entry name" value="hydrog_prot"/>
    <property type="match status" value="1"/>
</dbReference>
<keyword evidence="8" id="KW-1185">Reference proteome</keyword>
<evidence type="ECO:0000256" key="5">
    <source>
        <dbReference type="ARBA" id="ARBA00022750"/>
    </source>
</evidence>
<dbReference type="STRING" id="201973.SAMN04488025_12148"/>
<evidence type="ECO:0000256" key="3">
    <source>
        <dbReference type="ARBA" id="ARBA00022670"/>
    </source>
</evidence>
<dbReference type="CDD" id="cd06062">
    <property type="entry name" value="H2MP_MemB-H2up"/>
    <property type="match status" value="1"/>
</dbReference>
<dbReference type="GO" id="GO:0008047">
    <property type="term" value="F:enzyme activator activity"/>
    <property type="evidence" value="ECO:0007669"/>
    <property type="project" value="InterPro"/>
</dbReference>
<evidence type="ECO:0000256" key="4">
    <source>
        <dbReference type="ARBA" id="ARBA00022723"/>
    </source>
</evidence>
<dbReference type="Proteomes" id="UP000198661">
    <property type="component" value="Unassembled WGS sequence"/>
</dbReference>
<accession>A0A1I2Q9W6</accession>
<evidence type="ECO:0000256" key="2">
    <source>
        <dbReference type="ARBA" id="ARBA00022596"/>
    </source>
</evidence>
<evidence type="ECO:0000313" key="7">
    <source>
        <dbReference type="EMBL" id="SFG22441.1"/>
    </source>
</evidence>
<keyword evidence="5" id="KW-0064">Aspartyl protease</keyword>
<keyword evidence="2" id="KW-0533">Nickel</keyword>
<dbReference type="InterPro" id="IPR000671">
    <property type="entry name" value="Peptidase_A31"/>
</dbReference>
<dbReference type="FunFam" id="3.40.50.1450:FF:000002">
    <property type="entry name" value="Hydrogenase 1 maturation protease"/>
    <property type="match status" value="1"/>
</dbReference>
<sequence>MLGIGNILHSDEGLGVHILPELRKALHGRERVEIIEGATDGLRLLGPVEEAEYLIVIDAIRAEAEPGTIIVLKGGDIPAYFSRKLSIHQIGFQEVLQAAQWRGKGPKEVMLFGIEPASLAFGIGLSEEVRQAVPALIDAVVGQIERWGIGP</sequence>
<protein>
    <submittedName>
        <fullName evidence="7">Hydrogenase maturation protease</fullName>
    </submittedName>
</protein>
<dbReference type="AlphaFoldDB" id="A0A1I2Q9W6"/>
<reference evidence="7 8" key="1">
    <citation type="submission" date="2016-10" db="EMBL/GenBank/DDBJ databases">
        <authorList>
            <person name="de Groot N.N."/>
        </authorList>
    </citation>
    <scope>NUCLEOTIDE SEQUENCE [LARGE SCALE GENOMIC DNA]</scope>
    <source>
        <strain evidence="7 8">DSM 44945</strain>
    </source>
</reference>
<dbReference type="Pfam" id="PF01750">
    <property type="entry name" value="HycI"/>
    <property type="match status" value="1"/>
</dbReference>
<name>A0A1I2Q9W6_9BACL</name>
<dbReference type="GO" id="GO:0046872">
    <property type="term" value="F:metal ion binding"/>
    <property type="evidence" value="ECO:0007669"/>
    <property type="project" value="UniProtKB-KW"/>
</dbReference>
<comment type="similarity">
    <text evidence="1">Belongs to the peptidase A31 family.</text>
</comment>